<dbReference type="GeneID" id="80527878"/>
<protein>
    <recommendedName>
        <fullName evidence="2">Matrix protein</fullName>
    </recommendedName>
</protein>
<dbReference type="Pfam" id="PF00661">
    <property type="entry name" value="Matrix_Paramyxo_N"/>
    <property type="match status" value="1"/>
</dbReference>
<evidence type="ECO:0000256" key="3">
    <source>
        <dbReference type="ARBA" id="ARBA00022844"/>
    </source>
</evidence>
<evidence type="ECO:0000256" key="2">
    <source>
        <dbReference type="ARBA" id="ARBA00017678"/>
    </source>
</evidence>
<dbReference type="EMBL" id="MG600058">
    <property type="protein sequence ID" value="AVM87365.1"/>
    <property type="molecule type" value="Viral_cRNA"/>
</dbReference>
<organism evidence="7">
    <name type="scientific">Wenling triplecross lizardfish paramyxovirus</name>
    <dbReference type="NCBI Taxonomy" id="2116451"/>
    <lineage>
        <taxon>Viruses</taxon>
        <taxon>Riboviria</taxon>
        <taxon>Orthornavirae</taxon>
        <taxon>Negarnaviricota</taxon>
        <taxon>Haploviricotina</taxon>
        <taxon>Monjiviricetes</taxon>
        <taxon>Mononegavirales</taxon>
        <taxon>Paramyxoviridae</taxon>
        <taxon>Metaparamyxovirinae</taxon>
        <taxon>Synodonvirus</taxon>
        <taxon>Synodonvirus synodi</taxon>
    </lineage>
</organism>
<keyword evidence="9" id="KW-1185">Reference proteome</keyword>
<feature type="domain" description="Matrix protein C-terminal Paramyxoviridae" evidence="6">
    <location>
        <begin position="197"/>
        <end position="338"/>
    </location>
</feature>
<evidence type="ECO:0000256" key="4">
    <source>
        <dbReference type="ARBA" id="ARBA00023311"/>
    </source>
</evidence>
<dbReference type="Gene3D" id="2.70.20.50">
    <property type="entry name" value="Viral matrix protein, N-terminal domain"/>
    <property type="match status" value="1"/>
</dbReference>
<evidence type="ECO:0000313" key="8">
    <source>
        <dbReference type="EMBL" id="AVM87388.1"/>
    </source>
</evidence>
<dbReference type="Pfam" id="PF23765">
    <property type="entry name" value="Matrix_Paramyxo_C"/>
    <property type="match status" value="1"/>
</dbReference>
<feature type="domain" description="Matrix protein N-terminal" evidence="5">
    <location>
        <begin position="45"/>
        <end position="163"/>
    </location>
</feature>
<sequence length="352" mass="37892">MSGKSAPLWDGCWSGGGCRDNIEIPKPDIEKGPIPITYQVPVPSDPGNKLITQLTLFGFIEYKYMSKNSGGEKKGVSRIILPCSMPRGDPDIAQMSHDLSQIEISVIRRPRAIESIGFCADSVPDSLSEHLGFLLNGMGFPAYKVSTGVDKMPASSKYKFIIWAGVLTALSGPGGYVVPIRRMIGGVAKNRPSGPEVKMSLKITLKTSFDIKALAINAEKCDDGGWSTDVLLYIGTISRRNGRPVDTEYAKNFASGLGFKLGLGSVGGVSIHVHATGLKWKASLNKTTGGKKNICFPLAEVAPVLNRVLACRDTAIIDAEICFQATDMRDVRETTSVVHTLPKDVIVVNLSH</sequence>
<comment type="subcellular location">
    <subcellularLocation>
        <location evidence="1">Virion</location>
    </subcellularLocation>
</comment>
<evidence type="ECO:0000313" key="9">
    <source>
        <dbReference type="Proteomes" id="UP000297175"/>
    </source>
</evidence>
<evidence type="ECO:0000256" key="1">
    <source>
        <dbReference type="ARBA" id="ARBA00004328"/>
    </source>
</evidence>
<dbReference type="InterPro" id="IPR042540">
    <property type="entry name" value="Matrix_N"/>
</dbReference>
<name>A0A2P1GMY4_9MONO</name>
<dbReference type="RefSeq" id="YP_010790482.1">
    <property type="nucleotide sequence ID" value="NC_075439.1"/>
</dbReference>
<dbReference type="EMBL" id="MG600061">
    <property type="protein sequence ID" value="AVM87388.1"/>
    <property type="molecule type" value="Viral_cRNA"/>
</dbReference>
<dbReference type="Gene3D" id="2.70.20.60">
    <property type="entry name" value="Viral matrix protein, C-terminal domain"/>
    <property type="match status" value="1"/>
</dbReference>
<accession>A0A2P1GMY4</accession>
<evidence type="ECO:0000259" key="6">
    <source>
        <dbReference type="Pfam" id="PF23765"/>
    </source>
</evidence>
<keyword evidence="3" id="KW-0946">Virion</keyword>
<dbReference type="GO" id="GO:0019068">
    <property type="term" value="P:virion assembly"/>
    <property type="evidence" value="ECO:0007669"/>
    <property type="project" value="InterPro"/>
</dbReference>
<keyword evidence="4" id="KW-0468">Viral matrix protein</keyword>
<dbReference type="InterPro" id="IPR042539">
    <property type="entry name" value="Matrix_C"/>
</dbReference>
<evidence type="ECO:0000259" key="5">
    <source>
        <dbReference type="Pfam" id="PF00661"/>
    </source>
</evidence>
<reference evidence="7" key="1">
    <citation type="journal article" date="2018" name="Nature">
        <title>The evolutionary history of vertebrate RNA viruses.</title>
        <authorList>
            <person name="Shi M."/>
            <person name="Lin X.D."/>
            <person name="Chen X."/>
            <person name="Tian J.H."/>
            <person name="Chen L.J."/>
            <person name="Li K."/>
            <person name="Wang W."/>
            <person name="Eden J.S."/>
            <person name="Shen J.J."/>
            <person name="Liu L."/>
            <person name="Holmes E.C."/>
            <person name="Zhang Y.Z."/>
        </authorList>
    </citation>
    <scope>NUCLEOTIDE SEQUENCE [LARGE SCALE GENOMIC DNA]</scope>
    <source>
        <strain evidence="8">XDLYMC44951</strain>
        <strain evidence="7">XYHYC179963</strain>
    </source>
</reference>
<dbReference type="KEGG" id="vg:80527878"/>
<dbReference type="InterPro" id="IPR000982">
    <property type="entry name" value="Matrix_Paramyxo_N"/>
</dbReference>
<evidence type="ECO:0000313" key="7">
    <source>
        <dbReference type="EMBL" id="AVM87365.1"/>
    </source>
</evidence>
<dbReference type="InterPro" id="IPR055413">
    <property type="entry name" value="Matrix_Paramyxo_C"/>
</dbReference>
<dbReference type="GO" id="GO:0044423">
    <property type="term" value="C:virion component"/>
    <property type="evidence" value="ECO:0007669"/>
    <property type="project" value="UniProtKB-KW"/>
</dbReference>
<dbReference type="GO" id="GO:0039660">
    <property type="term" value="F:structural constituent of virion"/>
    <property type="evidence" value="ECO:0007669"/>
    <property type="project" value="UniProtKB-KW"/>
</dbReference>
<dbReference type="Proteomes" id="UP000297175">
    <property type="component" value="Segment"/>
</dbReference>
<proteinExistence type="predicted"/>